<keyword evidence="6 15" id="KW-0375">Hydrogen ion transport</keyword>
<accession>A0ABM9P9X4</accession>
<protein>
    <recommendedName>
        <fullName evidence="15">ATP synthase subunit b</fullName>
    </recommendedName>
    <alternativeName>
        <fullName evidence="15">ATP synthase F(0) sector subunit b</fullName>
    </alternativeName>
    <alternativeName>
        <fullName evidence="15">ATPase subunit I</fullName>
    </alternativeName>
    <alternativeName>
        <fullName evidence="15">F-type ATPase subunit b</fullName>
        <shortName evidence="15">F-ATPase subunit b</shortName>
    </alternativeName>
</protein>
<keyword evidence="17" id="KW-0175">Coiled coil</keyword>
<dbReference type="HAMAP" id="MF_01398">
    <property type="entry name" value="ATP_synth_b_bprime"/>
    <property type="match status" value="1"/>
</dbReference>
<evidence type="ECO:0000256" key="10">
    <source>
        <dbReference type="ARBA" id="ARBA00023310"/>
    </source>
</evidence>
<dbReference type="Proteomes" id="UP001497527">
    <property type="component" value="Unassembled WGS sequence"/>
</dbReference>
<keyword evidence="2 15" id="KW-0813">Transport</keyword>
<reference evidence="18 19" key="1">
    <citation type="submission" date="2024-05" db="EMBL/GenBank/DDBJ databases">
        <authorList>
            <person name="Duchaud E."/>
        </authorList>
    </citation>
    <scope>NUCLEOTIDE SEQUENCE [LARGE SCALE GENOMIC DNA]</scope>
    <source>
        <strain evidence="18">Ena-SAMPLE-TAB-13-05-2024-13:56:06:370-140308</strain>
    </source>
</reference>
<keyword evidence="10 15" id="KW-0066">ATP synthesis</keyword>
<dbReference type="SUPFAM" id="SSF81573">
    <property type="entry name" value="F1F0 ATP synthase subunit B, membrane domain"/>
    <property type="match status" value="1"/>
</dbReference>
<dbReference type="PANTHER" id="PTHR33445:SF1">
    <property type="entry name" value="ATP SYNTHASE SUBUNIT B"/>
    <property type="match status" value="1"/>
</dbReference>
<dbReference type="PANTHER" id="PTHR33445">
    <property type="entry name" value="ATP SYNTHASE SUBUNIT B', CHLOROPLASTIC"/>
    <property type="match status" value="1"/>
</dbReference>
<gene>
    <name evidence="15 18" type="primary">atpF</name>
    <name evidence="18" type="ORF">T190423A01A_20133</name>
</gene>
<keyword evidence="3 15" id="KW-1003">Cell membrane</keyword>
<dbReference type="Pfam" id="PF00430">
    <property type="entry name" value="ATP-synt_B"/>
    <property type="match status" value="1"/>
</dbReference>
<dbReference type="NCBIfam" id="TIGR01144">
    <property type="entry name" value="ATP_synt_b"/>
    <property type="match status" value="1"/>
</dbReference>
<proteinExistence type="inferred from homology"/>
<evidence type="ECO:0000313" key="18">
    <source>
        <dbReference type="EMBL" id="CAL2102382.1"/>
    </source>
</evidence>
<name>A0ABM9P9X4_9FLAO</name>
<evidence type="ECO:0000256" key="14">
    <source>
        <dbReference type="ARBA" id="ARBA00037847"/>
    </source>
</evidence>
<keyword evidence="19" id="KW-1185">Reference proteome</keyword>
<dbReference type="NCBIfam" id="NF011041">
    <property type="entry name" value="PRK14471.1"/>
    <property type="match status" value="1"/>
</dbReference>
<comment type="function">
    <text evidence="12">Component of the F(0) channel, it forms part of the peripheral stalk, linking F(1) to F(0). The b'-subunit is a diverged and duplicated form of b found in plants and photosynthetic bacteria.</text>
</comment>
<evidence type="ECO:0000256" key="9">
    <source>
        <dbReference type="ARBA" id="ARBA00023136"/>
    </source>
</evidence>
<evidence type="ECO:0000256" key="8">
    <source>
        <dbReference type="ARBA" id="ARBA00023065"/>
    </source>
</evidence>
<sequence>MDQLLNDFSPGLFFMQVIILLIILFLLGKFAWKPILASLTEREEGIQNALDAAEEAKKEMQNLQADNDRLLKEARAERDAMLKEAREIKDKIVADAKEEASEEAAKLIENAKASIEQEKQAALAHVKKQVADLSIGIAQTVVKKELASQDDQLKLVEGMLEDVTLN</sequence>
<evidence type="ECO:0000256" key="7">
    <source>
        <dbReference type="ARBA" id="ARBA00022989"/>
    </source>
</evidence>
<evidence type="ECO:0000256" key="11">
    <source>
        <dbReference type="ARBA" id="ARBA00025198"/>
    </source>
</evidence>
<keyword evidence="4 15" id="KW-0138">CF(0)</keyword>
<dbReference type="EMBL" id="CAXJIO010000011">
    <property type="protein sequence ID" value="CAL2102382.1"/>
    <property type="molecule type" value="Genomic_DNA"/>
</dbReference>
<dbReference type="InterPro" id="IPR028987">
    <property type="entry name" value="ATP_synth_B-like_membr_sf"/>
</dbReference>
<evidence type="ECO:0000256" key="3">
    <source>
        <dbReference type="ARBA" id="ARBA00022475"/>
    </source>
</evidence>
<keyword evidence="7 15" id="KW-1133">Transmembrane helix</keyword>
<evidence type="ECO:0000256" key="4">
    <source>
        <dbReference type="ARBA" id="ARBA00022547"/>
    </source>
</evidence>
<dbReference type="CDD" id="cd06503">
    <property type="entry name" value="ATP-synt_Fo_b"/>
    <property type="match status" value="1"/>
</dbReference>
<evidence type="ECO:0000256" key="12">
    <source>
        <dbReference type="ARBA" id="ARBA00025614"/>
    </source>
</evidence>
<keyword evidence="5 15" id="KW-0812">Transmembrane</keyword>
<evidence type="ECO:0000256" key="5">
    <source>
        <dbReference type="ARBA" id="ARBA00022692"/>
    </source>
</evidence>
<dbReference type="InterPro" id="IPR002146">
    <property type="entry name" value="ATP_synth_b/b'su_bac/chlpt"/>
</dbReference>
<comment type="subcellular location">
    <subcellularLocation>
        <location evidence="15">Cell membrane</location>
        <topology evidence="15">Single-pass membrane protein</topology>
    </subcellularLocation>
    <subcellularLocation>
        <location evidence="14">Endomembrane system</location>
        <topology evidence="14">Single-pass membrane protein</topology>
    </subcellularLocation>
</comment>
<keyword evidence="8 15" id="KW-0406">Ion transport</keyword>
<comment type="subunit">
    <text evidence="15">F-type ATPases have 2 components, F(1) - the catalytic core - and F(0) - the membrane proton channel. F(1) has five subunits: alpha(3), beta(3), gamma(1), delta(1), epsilon(1). F(0) has three main subunits: a(1), b(2) and c(10-14). The alpha and beta chains form an alternating ring which encloses part of the gamma chain. F(1) is attached to F(0) by a central stalk formed by the gamma and epsilon chains, while a peripheral stalk is formed by the delta and b chains.</text>
</comment>
<evidence type="ECO:0000256" key="6">
    <source>
        <dbReference type="ARBA" id="ARBA00022781"/>
    </source>
</evidence>
<evidence type="ECO:0000256" key="2">
    <source>
        <dbReference type="ARBA" id="ARBA00022448"/>
    </source>
</evidence>
<dbReference type="RefSeq" id="WP_348715606.1">
    <property type="nucleotide sequence ID" value="NZ_CAXJIO010000011.1"/>
</dbReference>
<feature type="coiled-coil region" evidence="17">
    <location>
        <begin position="36"/>
        <end position="121"/>
    </location>
</feature>
<dbReference type="InterPro" id="IPR005864">
    <property type="entry name" value="ATP_synth_F0_bsu_bac"/>
</dbReference>
<evidence type="ECO:0000313" key="19">
    <source>
        <dbReference type="Proteomes" id="UP001497527"/>
    </source>
</evidence>
<evidence type="ECO:0000256" key="15">
    <source>
        <dbReference type="HAMAP-Rule" id="MF_01398"/>
    </source>
</evidence>
<evidence type="ECO:0000256" key="13">
    <source>
        <dbReference type="ARBA" id="ARBA00026054"/>
    </source>
</evidence>
<comment type="subunit">
    <text evidence="13">F-type ATPases have 2 components, F(1) - the catalytic core - and F(0) - the membrane proton channel. F(1) has five subunits: alpha(3), beta(3), gamma(1), delta(1), epsilon(1). F(0) has four main subunits: a(1), b(2) and c(10-14). The alpha and beta chains form an alternating ring which encloses part of the gamma chain. F(1) is attached to F(0) by a central stalk formed by the gamma and epsilon chains, while a peripheral stalk is formed by the delta and b chains.</text>
</comment>
<comment type="caution">
    <text evidence="18">The sequence shown here is derived from an EMBL/GenBank/DDBJ whole genome shotgun (WGS) entry which is preliminary data.</text>
</comment>
<evidence type="ECO:0000256" key="1">
    <source>
        <dbReference type="ARBA" id="ARBA00005513"/>
    </source>
</evidence>
<keyword evidence="9 15" id="KW-0472">Membrane</keyword>
<evidence type="ECO:0000256" key="17">
    <source>
        <dbReference type="SAM" id="Coils"/>
    </source>
</evidence>
<dbReference type="Gene3D" id="1.20.5.620">
    <property type="entry name" value="F1F0 ATP synthase subunit B, membrane domain"/>
    <property type="match status" value="1"/>
</dbReference>
<feature type="transmembrane region" description="Helical" evidence="15">
    <location>
        <begin position="12"/>
        <end position="32"/>
    </location>
</feature>
<dbReference type="InterPro" id="IPR050059">
    <property type="entry name" value="ATP_synthase_B_chain"/>
</dbReference>
<organism evidence="18 19">
    <name type="scientific">Tenacibaculum polynesiense</name>
    <dbReference type="NCBI Taxonomy" id="3137857"/>
    <lineage>
        <taxon>Bacteria</taxon>
        <taxon>Pseudomonadati</taxon>
        <taxon>Bacteroidota</taxon>
        <taxon>Flavobacteriia</taxon>
        <taxon>Flavobacteriales</taxon>
        <taxon>Flavobacteriaceae</taxon>
        <taxon>Tenacibaculum</taxon>
    </lineage>
</organism>
<comment type="similarity">
    <text evidence="1 15 16">Belongs to the ATPase B chain family.</text>
</comment>
<evidence type="ECO:0000256" key="16">
    <source>
        <dbReference type="RuleBase" id="RU003848"/>
    </source>
</evidence>
<comment type="function">
    <text evidence="11 15">F(1)F(0) ATP synthase produces ATP from ADP in the presence of a proton or sodium gradient. F-type ATPases consist of two structural domains, F(1) containing the extramembraneous catalytic core and F(0) containing the membrane proton channel, linked together by a central stalk and a peripheral stalk. During catalysis, ATP synthesis in the catalytic domain of F(1) is coupled via a rotary mechanism of the central stalk subunits to proton translocation.</text>
</comment>